<feature type="region of interest" description="Disordered" evidence="1">
    <location>
        <begin position="155"/>
        <end position="408"/>
    </location>
</feature>
<feature type="compositionally biased region" description="Polar residues" evidence="1">
    <location>
        <begin position="253"/>
        <end position="271"/>
    </location>
</feature>
<feature type="compositionally biased region" description="Basic and acidic residues" evidence="1">
    <location>
        <begin position="294"/>
        <end position="304"/>
    </location>
</feature>
<feature type="compositionally biased region" description="Basic and acidic residues" evidence="1">
    <location>
        <begin position="389"/>
        <end position="408"/>
    </location>
</feature>
<feature type="compositionally biased region" description="Polar residues" evidence="1">
    <location>
        <begin position="39"/>
        <end position="57"/>
    </location>
</feature>
<gene>
    <name evidence="2" type="ORF">CBER1_06648</name>
</gene>
<feature type="compositionally biased region" description="Polar residues" evidence="1">
    <location>
        <begin position="14"/>
        <end position="28"/>
    </location>
</feature>
<feature type="compositionally biased region" description="Basic and acidic residues" evidence="1">
    <location>
        <begin position="274"/>
        <end position="283"/>
    </location>
</feature>
<keyword evidence="3" id="KW-1185">Reference proteome</keyword>
<dbReference type="EMBL" id="PNEN01000561">
    <property type="protein sequence ID" value="PPJ54561.1"/>
    <property type="molecule type" value="Genomic_DNA"/>
</dbReference>
<sequence>MSALHDDSVGGIPSTEQRGAETTPQQIHQEGAQYVKEATQANQSGWAANAGTGTMTSRPAPEPIREQPPASNPASDDPTGGIGKDAGGVSGSAYMGSPVSSEEHGLVDTVKSVLGWSKPEEKKAEDTQPAWDAGNVTALAGIGASTSAPAVAVAAASGTAHKHESSSGSFTAEIPDRTRPSTRATTEPAGAVGSNSINTTDQSIPQRSIRGDSITKTTTPPPSSLNNPSNSEPGTTVTAGSHLTRTGPDFSANEGTKTVPSALGATTTSKSHTNKPEMKDTEVRQQQPADADEKDNHKPPKPADKSAGGKYENVGAIPTAGGQRLGEEHWGESKIVPDLPEKRASTSGQGGVSSTEGQPTSEVADNTAANTGGATGGPGSVNNSTSSDSGEKQGPLDKIKDKLNIGKK</sequence>
<feature type="region of interest" description="Disordered" evidence="1">
    <location>
        <begin position="1"/>
        <end position="131"/>
    </location>
</feature>
<dbReference type="Proteomes" id="UP000237631">
    <property type="component" value="Unassembled WGS sequence"/>
</dbReference>
<protein>
    <submittedName>
        <fullName evidence="2">Uncharacterized protein</fullName>
    </submittedName>
</protein>
<accession>A0A2S6C4C2</accession>
<feature type="compositionally biased region" description="Gly residues" evidence="1">
    <location>
        <begin position="80"/>
        <end position="90"/>
    </location>
</feature>
<dbReference type="STRING" id="357750.A0A2S6C4C2"/>
<evidence type="ECO:0000313" key="3">
    <source>
        <dbReference type="Proteomes" id="UP000237631"/>
    </source>
</evidence>
<comment type="caution">
    <text evidence="2">The sequence shown here is derived from an EMBL/GenBank/DDBJ whole genome shotgun (WGS) entry which is preliminary data.</text>
</comment>
<feature type="compositionally biased region" description="Polar residues" evidence="1">
    <location>
        <begin position="193"/>
        <end position="206"/>
    </location>
</feature>
<feature type="compositionally biased region" description="Polar residues" evidence="1">
    <location>
        <begin position="232"/>
        <end position="244"/>
    </location>
</feature>
<reference evidence="3" key="1">
    <citation type="journal article" date="2017" name="bioRxiv">
        <title>Conservation of a gene cluster reveals novel cercosporin biosynthetic mechanisms and extends production to the genus Colletotrichum.</title>
        <authorList>
            <person name="de Jonge R."/>
            <person name="Ebert M.K."/>
            <person name="Huitt-Roehl C.R."/>
            <person name="Pal P."/>
            <person name="Suttle J.C."/>
            <person name="Spanner R.E."/>
            <person name="Neubauer J.D."/>
            <person name="Jurick W.M.II."/>
            <person name="Stott K.A."/>
            <person name="Secor G.A."/>
            <person name="Thomma B.P.H.J."/>
            <person name="Van de Peer Y."/>
            <person name="Townsend C.A."/>
            <person name="Bolton M.D."/>
        </authorList>
    </citation>
    <scope>NUCLEOTIDE SEQUENCE [LARGE SCALE GENOMIC DNA]</scope>
    <source>
        <strain evidence="3">CBS538.71</strain>
    </source>
</reference>
<proteinExistence type="predicted"/>
<name>A0A2S6C4C2_9PEZI</name>
<organism evidence="2 3">
    <name type="scientific">Cercospora berteroae</name>
    <dbReference type="NCBI Taxonomy" id="357750"/>
    <lineage>
        <taxon>Eukaryota</taxon>
        <taxon>Fungi</taxon>
        <taxon>Dikarya</taxon>
        <taxon>Ascomycota</taxon>
        <taxon>Pezizomycotina</taxon>
        <taxon>Dothideomycetes</taxon>
        <taxon>Dothideomycetidae</taxon>
        <taxon>Mycosphaerellales</taxon>
        <taxon>Mycosphaerellaceae</taxon>
        <taxon>Cercospora</taxon>
    </lineage>
</organism>
<evidence type="ECO:0000313" key="2">
    <source>
        <dbReference type="EMBL" id="PPJ54561.1"/>
    </source>
</evidence>
<dbReference type="AlphaFoldDB" id="A0A2S6C4C2"/>
<feature type="compositionally biased region" description="Polar residues" evidence="1">
    <location>
        <begin position="352"/>
        <end position="364"/>
    </location>
</feature>
<dbReference type="OrthoDB" id="3932561at2759"/>
<evidence type="ECO:0000256" key="1">
    <source>
        <dbReference type="SAM" id="MobiDB-lite"/>
    </source>
</evidence>